<reference evidence="1 2" key="1">
    <citation type="submission" date="2020-03" db="EMBL/GenBank/DDBJ databases">
        <title>Whole genome shotgun sequence of Phytohabitans houttuyneae NBRC 108639.</title>
        <authorList>
            <person name="Komaki H."/>
            <person name="Tamura T."/>
        </authorList>
    </citation>
    <scope>NUCLEOTIDE SEQUENCE [LARGE SCALE GENOMIC DNA]</scope>
    <source>
        <strain evidence="1 2">NBRC 108639</strain>
    </source>
</reference>
<dbReference type="Proteomes" id="UP000482800">
    <property type="component" value="Unassembled WGS sequence"/>
</dbReference>
<keyword evidence="2" id="KW-1185">Reference proteome</keyword>
<dbReference type="EMBL" id="BLPF01000001">
    <property type="protein sequence ID" value="GFJ79538.1"/>
    <property type="molecule type" value="Genomic_DNA"/>
</dbReference>
<dbReference type="AlphaFoldDB" id="A0A6V8KAX8"/>
<accession>A0A6V8KAX8</accession>
<proteinExistence type="predicted"/>
<organism evidence="1 2">
    <name type="scientific">Phytohabitans houttuyneae</name>
    <dbReference type="NCBI Taxonomy" id="1076126"/>
    <lineage>
        <taxon>Bacteria</taxon>
        <taxon>Bacillati</taxon>
        <taxon>Actinomycetota</taxon>
        <taxon>Actinomycetes</taxon>
        <taxon>Micromonosporales</taxon>
        <taxon>Micromonosporaceae</taxon>
    </lineage>
</organism>
<comment type="caution">
    <text evidence="1">The sequence shown here is derived from an EMBL/GenBank/DDBJ whole genome shotgun (WGS) entry which is preliminary data.</text>
</comment>
<reference evidence="1 2" key="2">
    <citation type="submission" date="2020-03" db="EMBL/GenBank/DDBJ databases">
        <authorList>
            <person name="Ichikawa N."/>
            <person name="Kimura A."/>
            <person name="Kitahashi Y."/>
            <person name="Uohara A."/>
        </authorList>
    </citation>
    <scope>NUCLEOTIDE SEQUENCE [LARGE SCALE GENOMIC DNA]</scope>
    <source>
        <strain evidence="1 2">NBRC 108639</strain>
    </source>
</reference>
<evidence type="ECO:0000313" key="2">
    <source>
        <dbReference type="Proteomes" id="UP000482800"/>
    </source>
</evidence>
<dbReference type="RefSeq" id="WP_173057061.1">
    <property type="nucleotide sequence ID" value="NZ_BAABGO010000001.1"/>
</dbReference>
<name>A0A6V8KAX8_9ACTN</name>
<evidence type="ECO:0000313" key="1">
    <source>
        <dbReference type="EMBL" id="GFJ79538.1"/>
    </source>
</evidence>
<protein>
    <submittedName>
        <fullName evidence="1">Uncharacterized protein</fullName>
    </submittedName>
</protein>
<sequence>MTTMPLPFWADRFDMDLPKLLPDFDDLLGDTANTPLWTYGGETHGRLNHPSTWGGIAYFGLTDADTGKPDAYVPGWPLIECTWREAVRDAWPHTYVLAVEALPVWDAHSLARTFMELMYDRRGQQPLPEGRADQLLDSVRAGLRAATLHVQRLAAEVGR</sequence>
<gene>
    <name evidence="1" type="ORF">Phou_037180</name>
</gene>